<dbReference type="PANTHER" id="PTHR18867:SF12">
    <property type="entry name" value="DNA REPAIR PROTEIN RAD50"/>
    <property type="match status" value="1"/>
</dbReference>
<protein>
    <submittedName>
        <fullName evidence="3">Uncharacterized protein</fullName>
    </submittedName>
</protein>
<proteinExistence type="predicted"/>
<evidence type="ECO:0000256" key="1">
    <source>
        <dbReference type="SAM" id="Coils"/>
    </source>
</evidence>
<name>A0A9W8JLF1_9AGAR</name>
<dbReference type="EMBL" id="JANBPK010000012">
    <property type="protein sequence ID" value="KAJ2936885.1"/>
    <property type="molecule type" value="Genomic_DNA"/>
</dbReference>
<dbReference type="PANTHER" id="PTHR18867">
    <property type="entry name" value="RAD50"/>
    <property type="match status" value="1"/>
</dbReference>
<dbReference type="GO" id="GO:0043047">
    <property type="term" value="F:single-stranded telomeric DNA binding"/>
    <property type="evidence" value="ECO:0007669"/>
    <property type="project" value="TreeGrafter"/>
</dbReference>
<dbReference type="Proteomes" id="UP001140091">
    <property type="component" value="Unassembled WGS sequence"/>
</dbReference>
<keyword evidence="1" id="KW-0175">Coiled coil</keyword>
<keyword evidence="4" id="KW-1185">Reference proteome</keyword>
<accession>A0A9W8JLF1</accession>
<comment type="caution">
    <text evidence="3">The sequence shown here is derived from an EMBL/GenBank/DDBJ whole genome shotgun (WGS) entry which is preliminary data.</text>
</comment>
<dbReference type="GO" id="GO:0003691">
    <property type="term" value="F:double-stranded telomeric DNA binding"/>
    <property type="evidence" value="ECO:0007669"/>
    <property type="project" value="TreeGrafter"/>
</dbReference>
<feature type="coiled-coil region" evidence="1">
    <location>
        <begin position="378"/>
        <end position="454"/>
    </location>
</feature>
<feature type="compositionally biased region" description="Polar residues" evidence="2">
    <location>
        <begin position="260"/>
        <end position="272"/>
    </location>
</feature>
<feature type="compositionally biased region" description="Low complexity" evidence="2">
    <location>
        <begin position="142"/>
        <end position="154"/>
    </location>
</feature>
<evidence type="ECO:0000313" key="3">
    <source>
        <dbReference type="EMBL" id="KAJ2936885.1"/>
    </source>
</evidence>
<feature type="region of interest" description="Disordered" evidence="2">
    <location>
        <begin position="215"/>
        <end position="238"/>
    </location>
</feature>
<dbReference type="GO" id="GO:0070192">
    <property type="term" value="P:chromosome organization involved in meiotic cell cycle"/>
    <property type="evidence" value="ECO:0007669"/>
    <property type="project" value="TreeGrafter"/>
</dbReference>
<feature type="region of interest" description="Disordered" evidence="2">
    <location>
        <begin position="260"/>
        <end position="345"/>
    </location>
</feature>
<feature type="region of interest" description="Disordered" evidence="2">
    <location>
        <begin position="109"/>
        <end position="164"/>
    </location>
</feature>
<feature type="coiled-coil region" evidence="1">
    <location>
        <begin position="525"/>
        <end position="682"/>
    </location>
</feature>
<dbReference type="GO" id="GO:0051880">
    <property type="term" value="F:G-quadruplex DNA binding"/>
    <property type="evidence" value="ECO:0007669"/>
    <property type="project" value="TreeGrafter"/>
</dbReference>
<feature type="compositionally biased region" description="Polar residues" evidence="2">
    <location>
        <begin position="215"/>
        <end position="226"/>
    </location>
</feature>
<dbReference type="AlphaFoldDB" id="A0A9W8JLF1"/>
<dbReference type="GO" id="GO:0000794">
    <property type="term" value="C:condensed nuclear chromosome"/>
    <property type="evidence" value="ECO:0007669"/>
    <property type="project" value="TreeGrafter"/>
</dbReference>
<sequence>MARSRTAKVHKTSYAERVLGAMTQIQKEHRKHAVHMATLRAQVRKNAAAKRDTLGPLWSQWVGKAVHKLTEDGVIQHTGSQEVTFTPEGKSLISSAKKGVSDEDDLWHRVSTSISRGTKRRRSSTGPNREAPSISANKRLRSVSTVRTSTSQSPVRPPRKSIPTVAFRDISPLTDISESEDEQEHYEEENARLKSQLRSKDIEIEELRNRVATLTQQQATTPSISRHATPEPSFDSSHALAPIRPEVAIRKVGKGITRTQSGSIIPNISKQPTPAPSDSGDDEIEAELARGDTAPLEMDTESATATPGTMLTPSSPSRPTPGQPMFHMERREPNSGLQPGHDALRGGTGEAIVELEQQRPTGRVEELERLLGEKETVISDLQLVKEGLTERNSGLQEEIAKIRSYLAEETEKIERAHSNVRTKEHDISILKQSLTSLQAEREDIADRLLREQANLHNLKSTNEGLVASLLDVRSNLSSAQAELLESQRLASAKDEALVQTAEKLAVVERSKLDLEKALEDRDVELRNAQEGLRSSESLMASLKEDSKTKDAKILELSGKLADAEQRVSITEELLAATEARSEEAQQELNRKILALQTSADLGRAEINGLSSKVAEVEIQLEETKASLVGARAEGLQMKMELESEKRRTSVLSEERAKADEIIGTLERRIAELIAEAKQHAEVIGVLKTCIDDYRQSQAKSLDDLMKKVDSIQPDNRPVGVC</sequence>
<dbReference type="OrthoDB" id="3271002at2759"/>
<organism evidence="3 4">
    <name type="scientific">Candolleomyces eurysporus</name>
    <dbReference type="NCBI Taxonomy" id="2828524"/>
    <lineage>
        <taxon>Eukaryota</taxon>
        <taxon>Fungi</taxon>
        <taxon>Dikarya</taxon>
        <taxon>Basidiomycota</taxon>
        <taxon>Agaricomycotina</taxon>
        <taxon>Agaricomycetes</taxon>
        <taxon>Agaricomycetidae</taxon>
        <taxon>Agaricales</taxon>
        <taxon>Agaricineae</taxon>
        <taxon>Psathyrellaceae</taxon>
        <taxon>Candolleomyces</taxon>
    </lineage>
</organism>
<gene>
    <name evidence="3" type="ORF">H1R20_g203</name>
</gene>
<dbReference type="GO" id="GO:0007004">
    <property type="term" value="P:telomere maintenance via telomerase"/>
    <property type="evidence" value="ECO:0007669"/>
    <property type="project" value="TreeGrafter"/>
</dbReference>
<evidence type="ECO:0000256" key="2">
    <source>
        <dbReference type="SAM" id="MobiDB-lite"/>
    </source>
</evidence>
<dbReference type="GO" id="GO:0000722">
    <property type="term" value="P:telomere maintenance via recombination"/>
    <property type="evidence" value="ECO:0007669"/>
    <property type="project" value="TreeGrafter"/>
</dbReference>
<evidence type="ECO:0000313" key="4">
    <source>
        <dbReference type="Proteomes" id="UP001140091"/>
    </source>
</evidence>
<feature type="non-terminal residue" evidence="3">
    <location>
        <position position="1"/>
    </location>
</feature>
<feature type="compositionally biased region" description="Polar residues" evidence="2">
    <location>
        <begin position="301"/>
        <end position="315"/>
    </location>
</feature>
<dbReference type="GO" id="GO:0006302">
    <property type="term" value="P:double-strand break repair"/>
    <property type="evidence" value="ECO:0007669"/>
    <property type="project" value="TreeGrafter"/>
</dbReference>
<reference evidence="3" key="1">
    <citation type="submission" date="2022-06" db="EMBL/GenBank/DDBJ databases">
        <title>Genome Sequence of Candolleomyces eurysporus.</title>
        <authorList>
            <person name="Buettner E."/>
        </authorList>
    </citation>
    <scope>NUCLEOTIDE SEQUENCE</scope>
    <source>
        <strain evidence="3">VTCC 930004</strain>
    </source>
</reference>
<dbReference type="GO" id="GO:0030870">
    <property type="term" value="C:Mre11 complex"/>
    <property type="evidence" value="ECO:0007669"/>
    <property type="project" value="TreeGrafter"/>
</dbReference>